<dbReference type="PANTHER" id="PTHR10628:SF30">
    <property type="entry name" value="EXO-ALPHA-SIALIDASE"/>
    <property type="match status" value="1"/>
</dbReference>
<evidence type="ECO:0000259" key="3">
    <source>
        <dbReference type="Pfam" id="PF13088"/>
    </source>
</evidence>
<evidence type="ECO:0000313" key="11">
    <source>
        <dbReference type="Proteomes" id="UP000663870"/>
    </source>
</evidence>
<dbReference type="Proteomes" id="UP000663874">
    <property type="component" value="Unassembled WGS sequence"/>
</dbReference>
<evidence type="ECO:0000313" key="6">
    <source>
        <dbReference type="EMBL" id="CAF1286696.1"/>
    </source>
</evidence>
<dbReference type="GO" id="GO:0009313">
    <property type="term" value="P:oligosaccharide catabolic process"/>
    <property type="evidence" value="ECO:0007669"/>
    <property type="project" value="TreeGrafter"/>
</dbReference>
<dbReference type="GO" id="GO:0005737">
    <property type="term" value="C:cytoplasm"/>
    <property type="evidence" value="ECO:0007669"/>
    <property type="project" value="TreeGrafter"/>
</dbReference>
<dbReference type="Proteomes" id="UP000663889">
    <property type="component" value="Unassembled WGS sequence"/>
</dbReference>
<dbReference type="EMBL" id="CAJNOU010001835">
    <property type="protein sequence ID" value="CAF1257929.1"/>
    <property type="molecule type" value="Genomic_DNA"/>
</dbReference>
<dbReference type="PANTHER" id="PTHR10628">
    <property type="entry name" value="SIALIDASE"/>
    <property type="match status" value="1"/>
</dbReference>
<dbReference type="Pfam" id="PF13088">
    <property type="entry name" value="BNR_2"/>
    <property type="match status" value="1"/>
</dbReference>
<dbReference type="Proteomes" id="UP000663854">
    <property type="component" value="Unassembled WGS sequence"/>
</dbReference>
<dbReference type="EMBL" id="CAJNOL010001096">
    <property type="protein sequence ID" value="CAF1286696.1"/>
    <property type="molecule type" value="Genomic_DNA"/>
</dbReference>
<dbReference type="Proteomes" id="UP000663823">
    <property type="component" value="Unassembled WGS sequence"/>
</dbReference>
<organism evidence="9 10">
    <name type="scientific">Rotaria sordida</name>
    <dbReference type="NCBI Taxonomy" id="392033"/>
    <lineage>
        <taxon>Eukaryota</taxon>
        <taxon>Metazoa</taxon>
        <taxon>Spiralia</taxon>
        <taxon>Gnathifera</taxon>
        <taxon>Rotifera</taxon>
        <taxon>Eurotatoria</taxon>
        <taxon>Bdelloidea</taxon>
        <taxon>Philodinida</taxon>
        <taxon>Philodinidae</taxon>
        <taxon>Rotaria</taxon>
    </lineage>
</organism>
<dbReference type="EMBL" id="CAJNOO010002948">
    <property type="protein sequence ID" value="CAF1308387.1"/>
    <property type="molecule type" value="Genomic_DNA"/>
</dbReference>
<dbReference type="SUPFAM" id="SSF50939">
    <property type="entry name" value="Sialidases"/>
    <property type="match status" value="1"/>
</dbReference>
<dbReference type="CDD" id="cd15482">
    <property type="entry name" value="Sialidase_non-viral"/>
    <property type="match status" value="1"/>
</dbReference>
<dbReference type="GO" id="GO:0006689">
    <property type="term" value="P:ganglioside catabolic process"/>
    <property type="evidence" value="ECO:0007669"/>
    <property type="project" value="TreeGrafter"/>
</dbReference>
<evidence type="ECO:0000313" key="5">
    <source>
        <dbReference type="EMBL" id="CAF1257929.1"/>
    </source>
</evidence>
<dbReference type="Proteomes" id="UP000663882">
    <property type="component" value="Unassembled WGS sequence"/>
</dbReference>
<reference evidence="9" key="1">
    <citation type="submission" date="2021-02" db="EMBL/GenBank/DDBJ databases">
        <authorList>
            <person name="Nowell W R."/>
        </authorList>
    </citation>
    <scope>NUCLEOTIDE SEQUENCE</scope>
</reference>
<feature type="chain" id="PRO_5035618162" description="Sialidase domain-containing protein" evidence="2">
    <location>
        <begin position="20"/>
        <end position="361"/>
    </location>
</feature>
<evidence type="ECO:0000313" key="9">
    <source>
        <dbReference type="EMBL" id="CAF3863904.1"/>
    </source>
</evidence>
<evidence type="ECO:0000256" key="2">
    <source>
        <dbReference type="SAM" id="SignalP"/>
    </source>
</evidence>
<dbReference type="EMBL" id="CAJOBE010002010">
    <property type="protein sequence ID" value="CAF3792269.1"/>
    <property type="molecule type" value="Genomic_DNA"/>
</dbReference>
<evidence type="ECO:0000313" key="4">
    <source>
        <dbReference type="EMBL" id="CAF1080869.1"/>
    </source>
</evidence>
<proteinExistence type="inferred from homology"/>
<dbReference type="AlphaFoldDB" id="A0A819F8V7"/>
<feature type="domain" description="Sialidase" evidence="3">
    <location>
        <begin position="47"/>
        <end position="328"/>
    </location>
</feature>
<name>A0A819F8V7_9BILA</name>
<evidence type="ECO:0000313" key="8">
    <source>
        <dbReference type="EMBL" id="CAF3792269.1"/>
    </source>
</evidence>
<protein>
    <recommendedName>
        <fullName evidence="3">Sialidase domain-containing protein</fullName>
    </recommendedName>
</protein>
<comment type="similarity">
    <text evidence="1">Belongs to the glycosyl hydrolase 33 family.</text>
</comment>
<dbReference type="GO" id="GO:0004308">
    <property type="term" value="F:exo-alpha-sialidase activity"/>
    <property type="evidence" value="ECO:0007669"/>
    <property type="project" value="InterPro"/>
</dbReference>
<dbReference type="EMBL" id="CAJOAX010003614">
    <property type="protein sequence ID" value="CAF3863904.1"/>
    <property type="molecule type" value="Genomic_DNA"/>
</dbReference>
<evidence type="ECO:0000256" key="1">
    <source>
        <dbReference type="ARBA" id="ARBA00009348"/>
    </source>
</evidence>
<evidence type="ECO:0000313" key="10">
    <source>
        <dbReference type="Proteomes" id="UP000663823"/>
    </source>
</evidence>
<dbReference type="InterPro" id="IPR036278">
    <property type="entry name" value="Sialidase_sf"/>
</dbReference>
<dbReference type="GO" id="GO:0016020">
    <property type="term" value="C:membrane"/>
    <property type="evidence" value="ECO:0007669"/>
    <property type="project" value="TreeGrafter"/>
</dbReference>
<comment type="caution">
    <text evidence="9">The sequence shown here is derived from an EMBL/GenBank/DDBJ whole genome shotgun (WGS) entry which is preliminary data.</text>
</comment>
<feature type="signal peptide" evidence="2">
    <location>
        <begin position="1"/>
        <end position="19"/>
    </location>
</feature>
<dbReference type="EMBL" id="CAJNOH010000583">
    <property type="protein sequence ID" value="CAF1080869.1"/>
    <property type="molecule type" value="Genomic_DNA"/>
</dbReference>
<dbReference type="InterPro" id="IPR026856">
    <property type="entry name" value="Sialidase_fam"/>
</dbReference>
<keyword evidence="2" id="KW-0732">Signal</keyword>
<dbReference type="OrthoDB" id="2739686at2759"/>
<evidence type="ECO:0000313" key="7">
    <source>
        <dbReference type="EMBL" id="CAF1308387.1"/>
    </source>
</evidence>
<accession>A0A819F8V7</accession>
<sequence length="361" mass="41128">MLTIKILVFLFIFIKFSFETNTIVFTRGEYGYFCIKIPSILTTSQGTLLAFGEARLYSCSDYTQTDIVYKRSLDNGQTWSNLKILYRGNSSNDNYNRVGNIAPVQLKYNQRILIPFCKNNLIIMQTYSDDDGLTFSQPQIIPNVTKSHWKWVGLGPPSGLLLQSNRILIPAYYSIHENDNGLLSTGYVMLNDFNGQLDKWYLGGEFHREAYFPNECQAIELLPNVNSIFINSRSLGTKRVGAYSNNGGITFNKVIVLNTLVQPLTGCQGSTIYHNNTRQIFYTGLAETSIVRSHLSLYISKDNGENWTYIKTIYQGSSSYSSLTIMNDESIGLLYEWANKTDVIFQPDYMTFTVVYNQTKK</sequence>
<dbReference type="Gene3D" id="2.120.10.10">
    <property type="match status" value="1"/>
</dbReference>
<gene>
    <name evidence="8" type="ORF">FNK824_LOCUS14512</name>
    <name evidence="6" type="ORF">JXQ802_LOCUS28778</name>
    <name evidence="9" type="ORF">OTI717_LOCUS21846</name>
    <name evidence="4" type="ORF">PYM288_LOCUS18667</name>
    <name evidence="7" type="ORF">RFH988_LOCUS30111</name>
    <name evidence="5" type="ORF">SEV965_LOCUS24081</name>
</gene>
<dbReference type="InterPro" id="IPR011040">
    <property type="entry name" value="Sialidase"/>
</dbReference>
<dbReference type="Proteomes" id="UP000663870">
    <property type="component" value="Unassembled WGS sequence"/>
</dbReference>
<keyword evidence="11" id="KW-1185">Reference proteome</keyword>